<protein>
    <submittedName>
        <fullName evidence="3">YdcF family protein</fullName>
    </submittedName>
</protein>
<accession>A0A410WWF6</accession>
<dbReference type="GO" id="GO:0005886">
    <property type="term" value="C:plasma membrane"/>
    <property type="evidence" value="ECO:0007669"/>
    <property type="project" value="TreeGrafter"/>
</dbReference>
<dbReference type="Proteomes" id="UP000288943">
    <property type="component" value="Chromosome"/>
</dbReference>
<dbReference type="PANTHER" id="PTHR30336">
    <property type="entry name" value="INNER MEMBRANE PROTEIN, PROBABLE PERMEASE"/>
    <property type="match status" value="1"/>
</dbReference>
<dbReference type="EMBL" id="CP026520">
    <property type="protein sequence ID" value="QAV18622.1"/>
    <property type="molecule type" value="Genomic_DNA"/>
</dbReference>
<evidence type="ECO:0000313" key="4">
    <source>
        <dbReference type="EMBL" id="QAV18622.1"/>
    </source>
</evidence>
<evidence type="ECO:0000259" key="2">
    <source>
        <dbReference type="Pfam" id="PF02698"/>
    </source>
</evidence>
<evidence type="ECO:0000313" key="3">
    <source>
        <dbReference type="EMBL" id="MCY9597635.1"/>
    </source>
</evidence>
<feature type="domain" description="DUF218" evidence="2">
    <location>
        <begin position="48"/>
        <end position="168"/>
    </location>
</feature>
<gene>
    <name evidence="3" type="ORF">M5X16_17875</name>
    <name evidence="4" type="ORF">PC41400_13420</name>
</gene>
<dbReference type="AlphaFoldDB" id="A0A410WWF6"/>
<name>A0A410WWF6_9BACL</name>
<evidence type="ECO:0000313" key="6">
    <source>
        <dbReference type="Proteomes" id="UP001527202"/>
    </source>
</evidence>
<sequence length="234" mass="26146">MKLRWKGLAYGLGAAAIAGGIWLFTSDYEVRKEGEARKISAEQAPSAEAIIVLGAKVHPDGRLSDMLKDRMITAAELYENGKADKILVSGDHGTLGYNEVRAMKNFLLERGIAEERIFMDHAGFNTYESMYRAKAIFQIRKAIVVTQDYHLARALYDAEGLGVEAYGVAADRQEYRGMAKFKAREMAARSKDFALIRFFKPEPTYLGEVIPITGDGRATEDSWLIEEAVWRPNA</sequence>
<reference evidence="4 5" key="1">
    <citation type="submission" date="2018-01" db="EMBL/GenBank/DDBJ databases">
        <title>The whole genome sequencing and assembly of Paenibacillus chitinolyticus KCCM 41400 strain.</title>
        <authorList>
            <person name="Kim J.-Y."/>
            <person name="Park M.-K."/>
            <person name="Lee Y.-J."/>
            <person name="Yi H."/>
            <person name="Bahn Y.-S."/>
            <person name="Kim J.F."/>
            <person name="Lee D.-W."/>
        </authorList>
    </citation>
    <scope>NUCLEOTIDE SEQUENCE [LARGE SCALE GENOMIC DNA]</scope>
    <source>
        <strain evidence="4 5">KCCM 41400</strain>
    </source>
</reference>
<dbReference type="GeneID" id="95375813"/>
<organism evidence="4 5">
    <name type="scientific">Paenibacillus chitinolyticus</name>
    <dbReference type="NCBI Taxonomy" id="79263"/>
    <lineage>
        <taxon>Bacteria</taxon>
        <taxon>Bacillati</taxon>
        <taxon>Bacillota</taxon>
        <taxon>Bacilli</taxon>
        <taxon>Bacillales</taxon>
        <taxon>Paenibacillaceae</taxon>
        <taxon>Paenibacillus</taxon>
    </lineage>
</organism>
<keyword evidence="1" id="KW-0812">Transmembrane</keyword>
<dbReference type="InterPro" id="IPR051599">
    <property type="entry name" value="Cell_Envelope_Assoc"/>
</dbReference>
<dbReference type="InterPro" id="IPR003848">
    <property type="entry name" value="DUF218"/>
</dbReference>
<keyword evidence="1" id="KW-1133">Transmembrane helix</keyword>
<dbReference type="InterPro" id="IPR014729">
    <property type="entry name" value="Rossmann-like_a/b/a_fold"/>
</dbReference>
<evidence type="ECO:0000256" key="1">
    <source>
        <dbReference type="SAM" id="Phobius"/>
    </source>
</evidence>
<dbReference type="Proteomes" id="UP001527202">
    <property type="component" value="Unassembled WGS sequence"/>
</dbReference>
<evidence type="ECO:0000313" key="5">
    <source>
        <dbReference type="Proteomes" id="UP000288943"/>
    </source>
</evidence>
<keyword evidence="1" id="KW-0472">Membrane</keyword>
<dbReference type="Gene3D" id="3.40.50.620">
    <property type="entry name" value="HUPs"/>
    <property type="match status" value="1"/>
</dbReference>
<dbReference type="Pfam" id="PF02698">
    <property type="entry name" value="DUF218"/>
    <property type="match status" value="1"/>
</dbReference>
<dbReference type="EMBL" id="JAMDMJ010000023">
    <property type="protein sequence ID" value="MCY9597635.1"/>
    <property type="molecule type" value="Genomic_DNA"/>
</dbReference>
<reference evidence="3 6" key="2">
    <citation type="submission" date="2022-05" db="EMBL/GenBank/DDBJ databases">
        <title>Genome Sequencing of Bee-Associated Microbes.</title>
        <authorList>
            <person name="Dunlap C."/>
        </authorList>
    </citation>
    <scope>NUCLEOTIDE SEQUENCE [LARGE SCALE GENOMIC DNA]</scope>
    <source>
        <strain evidence="3 6">NRRL B-23120</strain>
    </source>
</reference>
<dbReference type="RefSeq" id="WP_042228014.1">
    <property type="nucleotide sequence ID" value="NZ_CP026520.1"/>
</dbReference>
<dbReference type="KEGG" id="pchi:PC41400_13420"/>
<keyword evidence="6" id="KW-1185">Reference proteome</keyword>
<proteinExistence type="predicted"/>
<dbReference type="CDD" id="cd06259">
    <property type="entry name" value="YdcF-like"/>
    <property type="match status" value="1"/>
</dbReference>
<feature type="transmembrane region" description="Helical" evidence="1">
    <location>
        <begin position="7"/>
        <end position="25"/>
    </location>
</feature>
<dbReference type="OrthoDB" id="9782395at2"/>
<dbReference type="PANTHER" id="PTHR30336:SF6">
    <property type="entry name" value="INTEGRAL MEMBRANE PROTEIN"/>
    <property type="match status" value="1"/>
</dbReference>